<gene>
    <name evidence="2" type="ORF">JL106_14130</name>
</gene>
<comment type="caution">
    <text evidence="2">The sequence shown here is derived from an EMBL/GenBank/DDBJ whole genome shotgun (WGS) entry which is preliminary data.</text>
</comment>
<keyword evidence="3" id="KW-1185">Reference proteome</keyword>
<evidence type="ECO:0000313" key="3">
    <source>
        <dbReference type="Proteomes" id="UP000663792"/>
    </source>
</evidence>
<name>A0A938YF31_9ACTN</name>
<organism evidence="2 3">
    <name type="scientific">Nakamurella leprariae</name>
    <dbReference type="NCBI Taxonomy" id="2803911"/>
    <lineage>
        <taxon>Bacteria</taxon>
        <taxon>Bacillati</taxon>
        <taxon>Actinomycetota</taxon>
        <taxon>Actinomycetes</taxon>
        <taxon>Nakamurellales</taxon>
        <taxon>Nakamurellaceae</taxon>
        <taxon>Nakamurella</taxon>
    </lineage>
</organism>
<accession>A0A938YF31</accession>
<sequence length="132" mass="14048">MRMLVATAWAQGQRANDFHHCVEGELVWIGPVCSADERDPDGACGCGRAFAGMHSHLATTTARVGNVALSAADVVVALAGCLEQQGWNPRVAPALADEMLTLAASYPVGTVLERRLDRISARGRWPVTPEPV</sequence>
<dbReference type="EMBL" id="JAERWK010000018">
    <property type="protein sequence ID" value="MBM9468418.1"/>
    <property type="molecule type" value="Genomic_DNA"/>
</dbReference>
<protein>
    <recommendedName>
        <fullName evidence="1">DUF7715 domain-containing protein</fullName>
    </recommendedName>
</protein>
<evidence type="ECO:0000259" key="1">
    <source>
        <dbReference type="Pfam" id="PF24831"/>
    </source>
</evidence>
<dbReference type="Pfam" id="PF24831">
    <property type="entry name" value="DUF7715"/>
    <property type="match status" value="1"/>
</dbReference>
<dbReference type="AlphaFoldDB" id="A0A938YF31"/>
<evidence type="ECO:0000313" key="2">
    <source>
        <dbReference type="EMBL" id="MBM9468418.1"/>
    </source>
</evidence>
<proteinExistence type="predicted"/>
<dbReference type="Proteomes" id="UP000663792">
    <property type="component" value="Unassembled WGS sequence"/>
</dbReference>
<feature type="domain" description="DUF7715" evidence="1">
    <location>
        <begin position="1"/>
        <end position="123"/>
    </location>
</feature>
<dbReference type="InterPro" id="IPR056132">
    <property type="entry name" value="DUF7715"/>
</dbReference>
<dbReference type="RefSeq" id="WP_205261379.1">
    <property type="nucleotide sequence ID" value="NZ_JAERWK010000018.1"/>
</dbReference>
<reference evidence="2" key="1">
    <citation type="submission" date="2021-01" db="EMBL/GenBank/DDBJ databases">
        <title>YIM 132084 draft genome.</title>
        <authorList>
            <person name="An D."/>
        </authorList>
    </citation>
    <scope>NUCLEOTIDE SEQUENCE</scope>
    <source>
        <strain evidence="2">YIM 132084</strain>
    </source>
</reference>